<proteinExistence type="predicted"/>
<dbReference type="SUPFAM" id="SSF52047">
    <property type="entry name" value="RNI-like"/>
    <property type="match status" value="1"/>
</dbReference>
<dbReference type="EMBL" id="BPVZ01000001">
    <property type="protein sequence ID" value="GKU86214.1"/>
    <property type="molecule type" value="Genomic_DNA"/>
</dbReference>
<dbReference type="PROSITE" id="PS50181">
    <property type="entry name" value="FBOX"/>
    <property type="match status" value="1"/>
</dbReference>
<dbReference type="InterPro" id="IPR001810">
    <property type="entry name" value="F-box_dom"/>
</dbReference>
<gene>
    <name evidence="2" type="ORF">SLEP1_g765</name>
</gene>
<comment type="caution">
    <text evidence="2">The sequence shown here is derived from an EMBL/GenBank/DDBJ whole genome shotgun (WGS) entry which is preliminary data.</text>
</comment>
<dbReference type="AlphaFoldDB" id="A0AAV5HM13"/>
<dbReference type="Gene3D" id="3.80.10.10">
    <property type="entry name" value="Ribonuclease Inhibitor"/>
    <property type="match status" value="1"/>
</dbReference>
<feature type="domain" description="F-box" evidence="1">
    <location>
        <begin position="18"/>
        <end position="64"/>
    </location>
</feature>
<dbReference type="InterPro" id="IPR032675">
    <property type="entry name" value="LRR_dom_sf"/>
</dbReference>
<evidence type="ECO:0000313" key="2">
    <source>
        <dbReference type="EMBL" id="GKU86214.1"/>
    </source>
</evidence>
<evidence type="ECO:0000313" key="3">
    <source>
        <dbReference type="Proteomes" id="UP001054252"/>
    </source>
</evidence>
<dbReference type="Gene3D" id="1.20.1280.50">
    <property type="match status" value="1"/>
</dbReference>
<keyword evidence="3" id="KW-1185">Reference proteome</keyword>
<protein>
    <recommendedName>
        <fullName evidence="1">F-box domain-containing protein</fullName>
    </recommendedName>
</protein>
<dbReference type="SUPFAM" id="SSF81383">
    <property type="entry name" value="F-box domain"/>
    <property type="match status" value="1"/>
</dbReference>
<reference evidence="2 3" key="1">
    <citation type="journal article" date="2021" name="Commun. Biol.">
        <title>The genome of Shorea leprosula (Dipterocarpaceae) highlights the ecological relevance of drought in aseasonal tropical rainforests.</title>
        <authorList>
            <person name="Ng K.K.S."/>
            <person name="Kobayashi M.J."/>
            <person name="Fawcett J.A."/>
            <person name="Hatakeyama M."/>
            <person name="Paape T."/>
            <person name="Ng C.H."/>
            <person name="Ang C.C."/>
            <person name="Tnah L.H."/>
            <person name="Lee C.T."/>
            <person name="Nishiyama T."/>
            <person name="Sese J."/>
            <person name="O'Brien M.J."/>
            <person name="Copetti D."/>
            <person name="Mohd Noor M.I."/>
            <person name="Ong R.C."/>
            <person name="Putra M."/>
            <person name="Sireger I.Z."/>
            <person name="Indrioko S."/>
            <person name="Kosugi Y."/>
            <person name="Izuno A."/>
            <person name="Isagi Y."/>
            <person name="Lee S.L."/>
            <person name="Shimizu K.K."/>
        </authorList>
    </citation>
    <scope>NUCLEOTIDE SEQUENCE [LARGE SCALE GENOMIC DNA]</scope>
    <source>
        <strain evidence="2">214</strain>
    </source>
</reference>
<dbReference type="Proteomes" id="UP001054252">
    <property type="component" value="Unassembled WGS sequence"/>
</dbReference>
<dbReference type="PANTHER" id="PTHR38926">
    <property type="entry name" value="F-BOX DOMAIN CONTAINING PROTEIN, EXPRESSED"/>
    <property type="match status" value="1"/>
</dbReference>
<dbReference type="Pfam" id="PF12937">
    <property type="entry name" value="F-box-like"/>
    <property type="match status" value="1"/>
</dbReference>
<dbReference type="InterPro" id="IPR036047">
    <property type="entry name" value="F-box-like_dom_sf"/>
</dbReference>
<accession>A0AAV5HM13</accession>
<organism evidence="2 3">
    <name type="scientific">Rubroshorea leprosula</name>
    <dbReference type="NCBI Taxonomy" id="152421"/>
    <lineage>
        <taxon>Eukaryota</taxon>
        <taxon>Viridiplantae</taxon>
        <taxon>Streptophyta</taxon>
        <taxon>Embryophyta</taxon>
        <taxon>Tracheophyta</taxon>
        <taxon>Spermatophyta</taxon>
        <taxon>Magnoliopsida</taxon>
        <taxon>eudicotyledons</taxon>
        <taxon>Gunneridae</taxon>
        <taxon>Pentapetalae</taxon>
        <taxon>rosids</taxon>
        <taxon>malvids</taxon>
        <taxon>Malvales</taxon>
        <taxon>Dipterocarpaceae</taxon>
        <taxon>Rubroshorea</taxon>
    </lineage>
</organism>
<name>A0AAV5HM13_9ROSI</name>
<dbReference type="PANTHER" id="PTHR38926:SF13">
    <property type="entry name" value="F-BOX DOMAIN CONTAINING PROTEIN, EXPRESSED"/>
    <property type="match status" value="1"/>
</dbReference>
<evidence type="ECO:0000259" key="1">
    <source>
        <dbReference type="PROSITE" id="PS50181"/>
    </source>
</evidence>
<sequence length="335" mass="38948">MAKRLKISDEKEKMIVSKMGWGDLGSDLLRKIYRLLTPEELLPMTSVCQWWRSLCMDTLFWKNQESLKLSNLKLFLGEQANSEKLLQGLQLVVDANAAQLHQQCAKKIKFPYNYNFYYEHLNFLAERLPKVKKVKICCPVYTRTTDVTDVTEAIQKWEDLEHLLVGPFHNSIIRNFIPAIGRSCKNLSVLCLEDFMGASHYRFKLDDDNSLLIAKNLRRLRVLKLQGALIFKPGLQTFLRECELLVKLCFTRCLRVIDDLEPSFRCFKLTISLKVEKVVADDCTGWSIDSGEKMDTPEEVMNHIWSMKHYDLVIELRKVLPKRNGYAMVEFASLL</sequence>